<name>A0ABV5V286_9MICO</name>
<proteinExistence type="predicted"/>
<dbReference type="InterPro" id="IPR018723">
    <property type="entry name" value="DUF2254_membrane"/>
</dbReference>
<keyword evidence="4" id="KW-1185">Reference proteome</keyword>
<organism evidence="3 4">
    <name type="scientific">Ornithinimicrobium kibberense</name>
    <dbReference type="NCBI Taxonomy" id="282060"/>
    <lineage>
        <taxon>Bacteria</taxon>
        <taxon>Bacillati</taxon>
        <taxon>Actinomycetota</taxon>
        <taxon>Actinomycetes</taxon>
        <taxon>Micrococcales</taxon>
        <taxon>Ornithinimicrobiaceae</taxon>
        <taxon>Ornithinimicrobium</taxon>
    </lineage>
</organism>
<evidence type="ECO:0000256" key="2">
    <source>
        <dbReference type="SAM" id="Phobius"/>
    </source>
</evidence>
<keyword evidence="2" id="KW-0812">Transmembrane</keyword>
<dbReference type="Pfam" id="PF10011">
    <property type="entry name" value="DUF2254"/>
    <property type="match status" value="1"/>
</dbReference>
<feature type="transmembrane region" description="Helical" evidence="2">
    <location>
        <begin position="42"/>
        <end position="63"/>
    </location>
</feature>
<comment type="caution">
    <text evidence="3">The sequence shown here is derived from an EMBL/GenBank/DDBJ whole genome shotgun (WGS) entry which is preliminary data.</text>
</comment>
<feature type="transmembrane region" description="Helical" evidence="2">
    <location>
        <begin position="89"/>
        <end position="112"/>
    </location>
</feature>
<evidence type="ECO:0000313" key="3">
    <source>
        <dbReference type="EMBL" id="MFB9731902.1"/>
    </source>
</evidence>
<accession>A0ABV5V286</accession>
<reference evidence="3 4" key="1">
    <citation type="submission" date="2024-09" db="EMBL/GenBank/DDBJ databases">
        <authorList>
            <person name="Sun Q."/>
            <person name="Mori K."/>
        </authorList>
    </citation>
    <scope>NUCLEOTIDE SEQUENCE [LARGE SCALE GENOMIC DNA]</scope>
    <source>
        <strain evidence="3 4">JCM 12763</strain>
    </source>
</reference>
<evidence type="ECO:0000256" key="1">
    <source>
        <dbReference type="SAM" id="MobiDB-lite"/>
    </source>
</evidence>
<keyword evidence="2" id="KW-1133">Transmembrane helix</keyword>
<evidence type="ECO:0000313" key="4">
    <source>
        <dbReference type="Proteomes" id="UP001589613"/>
    </source>
</evidence>
<dbReference type="EMBL" id="JBHMAX010000015">
    <property type="protein sequence ID" value="MFB9731902.1"/>
    <property type="molecule type" value="Genomic_DNA"/>
</dbReference>
<protein>
    <submittedName>
        <fullName evidence="3">DUF2254 domain-containing protein</fullName>
    </submittedName>
</protein>
<sequence>MSDDDASPAPRGSRTRDTDREDLGSLPQTRSISRWDRVWRPFWVLPTVIIVVATLGGVFMPVLDRTLDDQLPYFFPGGPSGARDMLGNIAGAMISVTGLVFSITMVVIQLASSQYSPRVLGDFLSSRITQVTLGIFAASFTYALTVLRSVQGESGESAQFVPQVSVTLGFFLVLASVGMFLAFIHHITNSIQVSSIVSHLGEDTVDVVDRYFPEPDAPGSRLGLNTWDPGQGRTAQTLPALEHGSVVEVDHRRLVAWAEEHDVVVEVLPQVGDFVPEGIPAVKVWREVRAGQLDEDDLESLRPMVVVEKDRFFHQDPAFGIRKLVDIAERALSPGINDPTTAVQVVDELHRILRLLVLRAELPALVTRDGQVRLVHRPQRIGQLVDLALAEPLHYGQDSLQVPRRVVAVLEDLLTVALPEHRPLLERWLRTARDLVGDVAEGSGT</sequence>
<dbReference type="RefSeq" id="WP_181409432.1">
    <property type="nucleotide sequence ID" value="NZ_JBHMAX010000015.1"/>
</dbReference>
<feature type="region of interest" description="Disordered" evidence="1">
    <location>
        <begin position="1"/>
        <end position="25"/>
    </location>
</feature>
<feature type="compositionally biased region" description="Basic and acidic residues" evidence="1">
    <location>
        <begin position="14"/>
        <end position="23"/>
    </location>
</feature>
<dbReference type="Proteomes" id="UP001589613">
    <property type="component" value="Unassembled WGS sequence"/>
</dbReference>
<gene>
    <name evidence="3" type="ORF">ACFFN0_07590</name>
</gene>
<keyword evidence="2" id="KW-0472">Membrane</keyword>
<feature type="transmembrane region" description="Helical" evidence="2">
    <location>
        <begin position="124"/>
        <end position="144"/>
    </location>
</feature>
<feature type="transmembrane region" description="Helical" evidence="2">
    <location>
        <begin position="164"/>
        <end position="184"/>
    </location>
</feature>